<feature type="transmembrane region" description="Helical" evidence="5">
    <location>
        <begin position="369"/>
        <end position="389"/>
    </location>
</feature>
<dbReference type="AlphaFoldDB" id="A0A4R7ZAS7"/>
<organism evidence="6 7">
    <name type="scientific">Breznakia blatticola</name>
    <dbReference type="NCBI Taxonomy" id="1754012"/>
    <lineage>
        <taxon>Bacteria</taxon>
        <taxon>Bacillati</taxon>
        <taxon>Bacillota</taxon>
        <taxon>Erysipelotrichia</taxon>
        <taxon>Erysipelotrichales</taxon>
        <taxon>Erysipelotrichaceae</taxon>
        <taxon>Breznakia</taxon>
    </lineage>
</organism>
<dbReference type="SUPFAM" id="SSF81340">
    <property type="entry name" value="Clc chloride channel"/>
    <property type="match status" value="1"/>
</dbReference>
<reference evidence="6 7" key="1">
    <citation type="submission" date="2019-03" db="EMBL/GenBank/DDBJ databases">
        <title>Genomic Encyclopedia of Type Strains, Phase IV (KMG-IV): sequencing the most valuable type-strain genomes for metagenomic binning, comparative biology and taxonomic classification.</title>
        <authorList>
            <person name="Goeker M."/>
        </authorList>
    </citation>
    <scope>NUCLEOTIDE SEQUENCE [LARGE SCALE GENOMIC DNA]</scope>
    <source>
        <strain evidence="6 7">DSM 28867</strain>
    </source>
</reference>
<accession>A0A4R7ZAS7</accession>
<dbReference type="Proteomes" id="UP000294743">
    <property type="component" value="Unassembled WGS sequence"/>
</dbReference>
<name>A0A4R7ZAS7_9FIRM</name>
<dbReference type="InterPro" id="IPR014743">
    <property type="entry name" value="Cl-channel_core"/>
</dbReference>
<dbReference type="RefSeq" id="WP_134170736.1">
    <property type="nucleotide sequence ID" value="NZ_SODD01000039.1"/>
</dbReference>
<keyword evidence="4 5" id="KW-0472">Membrane</keyword>
<dbReference type="GO" id="GO:0015108">
    <property type="term" value="F:chloride transmembrane transporter activity"/>
    <property type="evidence" value="ECO:0007669"/>
    <property type="project" value="InterPro"/>
</dbReference>
<keyword evidence="2 5" id="KW-0812">Transmembrane</keyword>
<feature type="transmembrane region" description="Helical" evidence="5">
    <location>
        <begin position="180"/>
        <end position="200"/>
    </location>
</feature>
<dbReference type="OrthoDB" id="9767361at2"/>
<feature type="transmembrane region" description="Helical" evidence="5">
    <location>
        <begin position="257"/>
        <end position="278"/>
    </location>
</feature>
<keyword evidence="3 5" id="KW-1133">Transmembrane helix</keyword>
<evidence type="ECO:0000313" key="6">
    <source>
        <dbReference type="EMBL" id="TDW14573.1"/>
    </source>
</evidence>
<feature type="transmembrane region" description="Helical" evidence="5">
    <location>
        <begin position="298"/>
        <end position="316"/>
    </location>
</feature>
<proteinExistence type="predicted"/>
<dbReference type="InterPro" id="IPR050368">
    <property type="entry name" value="ClC-type_chloride_channel"/>
</dbReference>
<evidence type="ECO:0000256" key="4">
    <source>
        <dbReference type="ARBA" id="ARBA00023136"/>
    </source>
</evidence>
<feature type="transmembrane region" description="Helical" evidence="5">
    <location>
        <begin position="328"/>
        <end position="349"/>
    </location>
</feature>
<dbReference type="EMBL" id="SODD01000039">
    <property type="protein sequence ID" value="TDW14573.1"/>
    <property type="molecule type" value="Genomic_DNA"/>
</dbReference>
<feature type="transmembrane region" description="Helical" evidence="5">
    <location>
        <begin position="46"/>
        <end position="65"/>
    </location>
</feature>
<dbReference type="InterPro" id="IPR001807">
    <property type="entry name" value="ClC"/>
</dbReference>
<feature type="transmembrane region" description="Helical" evidence="5">
    <location>
        <begin position="12"/>
        <end position="39"/>
    </location>
</feature>
<dbReference type="PANTHER" id="PTHR43427">
    <property type="entry name" value="CHLORIDE CHANNEL PROTEIN CLC-E"/>
    <property type="match status" value="1"/>
</dbReference>
<feature type="transmembrane region" description="Helical" evidence="5">
    <location>
        <begin position="144"/>
        <end position="168"/>
    </location>
</feature>
<gene>
    <name evidence="6" type="ORF">EDD63_13921</name>
</gene>
<sequence>MNASHTHITHTLLLLLLSILIGISVSIIDTIFGKILLLISDFRVEHFIYLIPFLAFVGAIFTYIYQRYGSSATKGMTLVFETTDKKTNETSIPLRMIPFSIVGTWLTHLFGGSAGREGVAVQLGATISNHLGNIFHLDNDRKTFIVIGIAAGFAGLFETPIAATFFATEVLIVGKLYYKAIPFALVAAFSASTMSSYLGLEKFSFVLQDQVPFSLMLIVKLIAIGILFGLVGAVFAKLLQLSKTFFAKHFPNPIIRIIIGGICISIASILLYSGRYSGLGTNLINDSFLGHTIYDYDWIIKIGLTVITIGVGFLGGEVTPLFAIGASFGVVLSSIFQLPFTFVAALGYASVFGSATRTFLAPSFIGTEVFGFSYLPYFLLVCTVAYLVNQKYTIYSAQKYHAS</sequence>
<dbReference type="Gene3D" id="1.10.3080.10">
    <property type="entry name" value="Clc chloride channel"/>
    <property type="match status" value="1"/>
</dbReference>
<evidence type="ECO:0000256" key="2">
    <source>
        <dbReference type="ARBA" id="ARBA00022692"/>
    </source>
</evidence>
<keyword evidence="7" id="KW-1185">Reference proteome</keyword>
<comment type="caution">
    <text evidence="6">The sequence shown here is derived from an EMBL/GenBank/DDBJ whole genome shotgun (WGS) entry which is preliminary data.</text>
</comment>
<dbReference type="PANTHER" id="PTHR43427:SF12">
    <property type="entry name" value="CHLORIDE TRANSPORTER"/>
    <property type="match status" value="1"/>
</dbReference>
<dbReference type="PRINTS" id="PR00762">
    <property type="entry name" value="CLCHANNEL"/>
</dbReference>
<feature type="transmembrane region" description="Helical" evidence="5">
    <location>
        <begin position="212"/>
        <end position="236"/>
    </location>
</feature>
<evidence type="ECO:0000256" key="1">
    <source>
        <dbReference type="ARBA" id="ARBA00004141"/>
    </source>
</evidence>
<evidence type="ECO:0000313" key="7">
    <source>
        <dbReference type="Proteomes" id="UP000294743"/>
    </source>
</evidence>
<evidence type="ECO:0000256" key="5">
    <source>
        <dbReference type="SAM" id="Phobius"/>
    </source>
</evidence>
<dbReference type="GO" id="GO:0016020">
    <property type="term" value="C:membrane"/>
    <property type="evidence" value="ECO:0007669"/>
    <property type="project" value="UniProtKB-SubCell"/>
</dbReference>
<dbReference type="Pfam" id="PF00654">
    <property type="entry name" value="Voltage_CLC"/>
    <property type="match status" value="1"/>
</dbReference>
<protein>
    <submittedName>
        <fullName evidence="6">H+/Cl-antiporter ClcA</fullName>
    </submittedName>
</protein>
<evidence type="ECO:0000256" key="3">
    <source>
        <dbReference type="ARBA" id="ARBA00022989"/>
    </source>
</evidence>
<comment type="subcellular location">
    <subcellularLocation>
        <location evidence="1">Membrane</location>
        <topology evidence="1">Multi-pass membrane protein</topology>
    </subcellularLocation>
</comment>